<dbReference type="EMBL" id="GBRH01261939">
    <property type="protein sequence ID" value="JAD35956.1"/>
    <property type="molecule type" value="Transcribed_RNA"/>
</dbReference>
<reference evidence="1" key="1">
    <citation type="submission" date="2014-09" db="EMBL/GenBank/DDBJ databases">
        <authorList>
            <person name="Magalhaes I.L.F."/>
            <person name="Oliveira U."/>
            <person name="Santos F.R."/>
            <person name="Vidigal T.H.D.A."/>
            <person name="Brescovit A.D."/>
            <person name="Santos A.J."/>
        </authorList>
    </citation>
    <scope>NUCLEOTIDE SEQUENCE</scope>
    <source>
        <tissue evidence="1">Shoot tissue taken approximately 20 cm above the soil surface</tissue>
    </source>
</reference>
<proteinExistence type="predicted"/>
<name>A0A0A8ZAW6_ARUDO</name>
<accession>A0A0A8ZAW6</accession>
<evidence type="ECO:0000313" key="1">
    <source>
        <dbReference type="EMBL" id="JAD35956.1"/>
    </source>
</evidence>
<sequence>MKPYTFFHRKICFHENHISVAPFRNYE</sequence>
<dbReference type="AlphaFoldDB" id="A0A0A8ZAW6"/>
<protein>
    <submittedName>
        <fullName evidence="1">Uncharacterized protein</fullName>
    </submittedName>
</protein>
<reference evidence="1" key="2">
    <citation type="journal article" date="2015" name="Data Brief">
        <title>Shoot transcriptome of the giant reed, Arundo donax.</title>
        <authorList>
            <person name="Barrero R.A."/>
            <person name="Guerrero F.D."/>
            <person name="Moolhuijzen P."/>
            <person name="Goolsby J.A."/>
            <person name="Tidwell J."/>
            <person name="Bellgard S.E."/>
            <person name="Bellgard M.I."/>
        </authorList>
    </citation>
    <scope>NUCLEOTIDE SEQUENCE</scope>
    <source>
        <tissue evidence="1">Shoot tissue taken approximately 20 cm above the soil surface</tissue>
    </source>
</reference>
<organism evidence="1">
    <name type="scientific">Arundo donax</name>
    <name type="common">Giant reed</name>
    <name type="synonym">Donax arundinaceus</name>
    <dbReference type="NCBI Taxonomy" id="35708"/>
    <lineage>
        <taxon>Eukaryota</taxon>
        <taxon>Viridiplantae</taxon>
        <taxon>Streptophyta</taxon>
        <taxon>Embryophyta</taxon>
        <taxon>Tracheophyta</taxon>
        <taxon>Spermatophyta</taxon>
        <taxon>Magnoliopsida</taxon>
        <taxon>Liliopsida</taxon>
        <taxon>Poales</taxon>
        <taxon>Poaceae</taxon>
        <taxon>PACMAD clade</taxon>
        <taxon>Arundinoideae</taxon>
        <taxon>Arundineae</taxon>
        <taxon>Arundo</taxon>
    </lineage>
</organism>